<reference evidence="2 3" key="1">
    <citation type="submission" date="2023-05" db="EMBL/GenBank/DDBJ databases">
        <title>B98-5 Cell Line De Novo Hybrid Assembly: An Optical Mapping Approach.</title>
        <authorList>
            <person name="Kananen K."/>
            <person name="Auerbach J.A."/>
            <person name="Kautto E."/>
            <person name="Blachly J.S."/>
        </authorList>
    </citation>
    <scope>NUCLEOTIDE SEQUENCE [LARGE SCALE GENOMIC DNA]</scope>
    <source>
        <strain evidence="2">B95-8</strain>
        <tissue evidence="2">Cell line</tissue>
    </source>
</reference>
<evidence type="ECO:0000313" key="2">
    <source>
        <dbReference type="EMBL" id="KAK2084102.1"/>
    </source>
</evidence>
<accession>A0ABQ9TH81</accession>
<organism evidence="2 3">
    <name type="scientific">Saguinus oedipus</name>
    <name type="common">Cotton-top tamarin</name>
    <name type="synonym">Oedipomidas oedipus</name>
    <dbReference type="NCBI Taxonomy" id="9490"/>
    <lineage>
        <taxon>Eukaryota</taxon>
        <taxon>Metazoa</taxon>
        <taxon>Chordata</taxon>
        <taxon>Craniata</taxon>
        <taxon>Vertebrata</taxon>
        <taxon>Euteleostomi</taxon>
        <taxon>Mammalia</taxon>
        <taxon>Eutheria</taxon>
        <taxon>Euarchontoglires</taxon>
        <taxon>Primates</taxon>
        <taxon>Haplorrhini</taxon>
        <taxon>Platyrrhini</taxon>
        <taxon>Cebidae</taxon>
        <taxon>Callitrichinae</taxon>
        <taxon>Saguinus</taxon>
    </lineage>
</organism>
<dbReference type="EMBL" id="JASSZA010000022">
    <property type="protein sequence ID" value="KAK2084102.1"/>
    <property type="molecule type" value="Genomic_DNA"/>
</dbReference>
<feature type="signal peptide" evidence="1">
    <location>
        <begin position="1"/>
        <end position="19"/>
    </location>
</feature>
<keyword evidence="3" id="KW-1185">Reference proteome</keyword>
<sequence>MDVYHTGIFLVASVTPALAVTDGSFIWPPVNSCELHCQPSNEYFAEKLRDAVIDGTPCYQGRAARTSASMASARDPTLYTTKAKPLPGLLALEIPPSQALLLCVSLDAVPALLQPGKWSPGRGLTSCQLADPR</sequence>
<proteinExistence type="predicted"/>
<protein>
    <recommendedName>
        <fullName evidence="4">Secreted protein</fullName>
    </recommendedName>
</protein>
<evidence type="ECO:0000313" key="3">
    <source>
        <dbReference type="Proteomes" id="UP001266305"/>
    </source>
</evidence>
<name>A0ABQ9TH81_SAGOE</name>
<keyword evidence="1" id="KW-0732">Signal</keyword>
<evidence type="ECO:0008006" key="4">
    <source>
        <dbReference type="Google" id="ProtNLM"/>
    </source>
</evidence>
<evidence type="ECO:0000256" key="1">
    <source>
        <dbReference type="SAM" id="SignalP"/>
    </source>
</evidence>
<gene>
    <name evidence="2" type="ORF">P7K49_037135</name>
</gene>
<feature type="chain" id="PRO_5047481542" description="Secreted protein" evidence="1">
    <location>
        <begin position="20"/>
        <end position="133"/>
    </location>
</feature>
<comment type="caution">
    <text evidence="2">The sequence shown here is derived from an EMBL/GenBank/DDBJ whole genome shotgun (WGS) entry which is preliminary data.</text>
</comment>
<dbReference type="Proteomes" id="UP001266305">
    <property type="component" value="Unassembled WGS sequence"/>
</dbReference>